<evidence type="ECO:0000313" key="2">
    <source>
        <dbReference type="EMBL" id="CAI6366051.1"/>
    </source>
</evidence>
<dbReference type="AlphaFoldDB" id="A0AAV0XEU1"/>
<feature type="region of interest" description="Disordered" evidence="1">
    <location>
        <begin position="495"/>
        <end position="515"/>
    </location>
</feature>
<accession>A0AAV0XEU1</accession>
<feature type="region of interest" description="Disordered" evidence="1">
    <location>
        <begin position="412"/>
        <end position="457"/>
    </location>
</feature>
<sequence>MWITMKTYYIQEEEDIDEILLIKMNEFNNVFELNKKNILKSNKKTIPGMDLILLNANLTSLQIKKSNASKSLLRKNSKMYYVSCINIKNKKGECFSSLIDNLSENDRIVIINGVVLKQFTICNSNKLTVLVRSQDNSSITLFKFRNHGIIKMLEKPSSASRNNLSSLTGSGVYSIYGFVKKITRYYDEELISLRLQSYDKTSIKTLKYFHFNSGYQNIINNKTASGLKYGFLSNKVDILVETPSKDFTSLSLNQQICLNNVTVENINDSDIFLLHMNGYANNVKVVPMKCVKTIRPTYLIPDDLRPEIQPKFEKLSDDVQLVLKDNFREFNANITALNKPLIIQQSQYKKIKCMNLSDDDDDIVNLSPCRDFSSSTQIIKKDNDVHNNASKFGKNKVNAIDENSLPIKHLRSDDQVQKYNDNSSLPPSNKDTSLPKSKICSQRDILPNSSSDGSCSPSFFMSQPESLILNRDDKVQKYDNKSSLIPSKKDASLHKRKICSQRDISPNSSSDGSCSPSFFMSQPESLILNRDDKVQIYNNKSSLTPSNKDASLHKRKICSQRDISPSSSSYGSCSSSFFMSQPESLILNRDDKVQIYNNKSSLTPSNKDASLHKRKICSQRDISPSSSSDSSCSSNFMNSQPESLILNHNSFKSNILSQPTQCIGPCRLIHTVPNIFDSSEIVSGFCTTCNAFVQKRYLKLTPQSSNMVYKCPKCSTIVHLTFFFIMNFIYGKNESQAIEVCCYDKKAESVVRKISKKKITLDDYLSNQNNEQLVISSMKSLINNRTKVNIIVCLSPEDNKNILLGIDTKYVVTTQ</sequence>
<feature type="compositionally biased region" description="Low complexity" evidence="1">
    <location>
        <begin position="505"/>
        <end position="515"/>
    </location>
</feature>
<protein>
    <submittedName>
        <fullName evidence="2">Uncharacterized protein</fullName>
    </submittedName>
</protein>
<reference evidence="2 3" key="1">
    <citation type="submission" date="2023-01" db="EMBL/GenBank/DDBJ databases">
        <authorList>
            <person name="Whitehead M."/>
        </authorList>
    </citation>
    <scope>NUCLEOTIDE SEQUENCE [LARGE SCALE GENOMIC DNA]</scope>
</reference>
<comment type="caution">
    <text evidence="2">The sequence shown here is derived from an EMBL/GenBank/DDBJ whole genome shotgun (WGS) entry which is preliminary data.</text>
</comment>
<keyword evidence="3" id="KW-1185">Reference proteome</keyword>
<organism evidence="2 3">
    <name type="scientific">Macrosiphum euphorbiae</name>
    <name type="common">potato aphid</name>
    <dbReference type="NCBI Taxonomy" id="13131"/>
    <lineage>
        <taxon>Eukaryota</taxon>
        <taxon>Metazoa</taxon>
        <taxon>Ecdysozoa</taxon>
        <taxon>Arthropoda</taxon>
        <taxon>Hexapoda</taxon>
        <taxon>Insecta</taxon>
        <taxon>Pterygota</taxon>
        <taxon>Neoptera</taxon>
        <taxon>Paraneoptera</taxon>
        <taxon>Hemiptera</taxon>
        <taxon>Sternorrhyncha</taxon>
        <taxon>Aphidomorpha</taxon>
        <taxon>Aphidoidea</taxon>
        <taxon>Aphididae</taxon>
        <taxon>Macrosiphini</taxon>
        <taxon>Macrosiphum</taxon>
    </lineage>
</organism>
<dbReference type="EMBL" id="CARXXK010000004">
    <property type="protein sequence ID" value="CAI6366051.1"/>
    <property type="molecule type" value="Genomic_DNA"/>
</dbReference>
<evidence type="ECO:0000313" key="3">
    <source>
        <dbReference type="Proteomes" id="UP001160148"/>
    </source>
</evidence>
<proteinExistence type="predicted"/>
<name>A0AAV0XEU1_9HEMI</name>
<evidence type="ECO:0000256" key="1">
    <source>
        <dbReference type="SAM" id="MobiDB-lite"/>
    </source>
</evidence>
<feature type="compositionally biased region" description="Polar residues" evidence="1">
    <location>
        <begin position="417"/>
        <end position="435"/>
    </location>
</feature>
<gene>
    <name evidence="2" type="ORF">MEUPH1_LOCUS20682</name>
</gene>
<dbReference type="Proteomes" id="UP001160148">
    <property type="component" value="Unassembled WGS sequence"/>
</dbReference>